<feature type="domain" description="Flavoprotein" evidence="1">
    <location>
        <begin position="5"/>
        <end position="118"/>
    </location>
</feature>
<keyword evidence="3" id="KW-1185">Reference proteome</keyword>
<dbReference type="InterPro" id="IPR036551">
    <property type="entry name" value="Flavin_trans-like"/>
</dbReference>
<reference evidence="2 3" key="1">
    <citation type="submission" date="2015-07" db="EMBL/GenBank/DDBJ databases">
        <authorList>
            <person name="Ju K.-S."/>
            <person name="Doroghazi J.R."/>
            <person name="Metcalf W.W."/>
        </authorList>
    </citation>
    <scope>NUCLEOTIDE SEQUENCE [LARGE SCALE GENOMIC DNA]</scope>
    <source>
        <strain evidence="2 3">NRRL B-3589</strain>
    </source>
</reference>
<evidence type="ECO:0000313" key="2">
    <source>
        <dbReference type="EMBL" id="KOG85974.1"/>
    </source>
</evidence>
<organism evidence="2 3">
    <name type="scientific">Streptomyces varsoviensis</name>
    <dbReference type="NCBI Taxonomy" id="67373"/>
    <lineage>
        <taxon>Bacteria</taxon>
        <taxon>Bacillati</taxon>
        <taxon>Actinomycetota</taxon>
        <taxon>Actinomycetes</taxon>
        <taxon>Kitasatosporales</taxon>
        <taxon>Streptomycetaceae</taxon>
        <taxon>Streptomyces</taxon>
    </lineage>
</organism>
<sequence>MKTLYLITCAAPPARHARTGIRAAQARGWDVCLVLTPSAYRWATEDAEGELDELREATGHPVRHTYKLPSQADALPAADALLVAPATFNTLNKWAAGISDTLALGLVTEAIGLDLPLVALPYLNNAQARHPALARSVAFLREAGVRVLLDDGQGGGEGGFRPHRPKHGDVEAYPWELALDNLPAPDAS</sequence>
<gene>
    <name evidence="2" type="ORF">ADK38_33695</name>
</gene>
<dbReference type="Proteomes" id="UP000037020">
    <property type="component" value="Unassembled WGS sequence"/>
</dbReference>
<evidence type="ECO:0000313" key="3">
    <source>
        <dbReference type="Proteomes" id="UP000037020"/>
    </source>
</evidence>
<evidence type="ECO:0000259" key="1">
    <source>
        <dbReference type="Pfam" id="PF02441"/>
    </source>
</evidence>
<proteinExistence type="predicted"/>
<dbReference type="RefSeq" id="WP_030891185.1">
    <property type="nucleotide sequence ID" value="NZ_JBIRHZ010000020.1"/>
</dbReference>
<comment type="caution">
    <text evidence="2">The sequence shown here is derived from an EMBL/GenBank/DDBJ whole genome shotgun (WGS) entry which is preliminary data.</text>
</comment>
<dbReference type="InterPro" id="IPR003382">
    <property type="entry name" value="Flavoprotein"/>
</dbReference>
<dbReference type="SUPFAM" id="SSF52507">
    <property type="entry name" value="Homo-oligomeric flavin-containing Cys decarboxylases, HFCD"/>
    <property type="match status" value="1"/>
</dbReference>
<name>A0ABR5IXV1_9ACTN</name>
<accession>A0ABR5IXV1</accession>
<protein>
    <submittedName>
        <fullName evidence="2">Flavoprotein</fullName>
    </submittedName>
</protein>
<dbReference type="EMBL" id="LGUT01003093">
    <property type="protein sequence ID" value="KOG85974.1"/>
    <property type="molecule type" value="Genomic_DNA"/>
</dbReference>
<dbReference type="Gene3D" id="3.40.50.1950">
    <property type="entry name" value="Flavin prenyltransferase-like"/>
    <property type="match status" value="1"/>
</dbReference>
<dbReference type="Pfam" id="PF02441">
    <property type="entry name" value="Flavoprotein"/>
    <property type="match status" value="1"/>
</dbReference>